<dbReference type="SUPFAM" id="SSF51905">
    <property type="entry name" value="FAD/NAD(P)-binding domain"/>
    <property type="match status" value="2"/>
</dbReference>
<evidence type="ECO:0000256" key="6">
    <source>
        <dbReference type="ARBA" id="ARBA00023002"/>
    </source>
</evidence>
<dbReference type="SUPFAM" id="SSF51971">
    <property type="entry name" value="Nucleotide-binding domain"/>
    <property type="match status" value="2"/>
</dbReference>
<protein>
    <submittedName>
        <fullName evidence="10">FAD-dependent oxidoreductase</fullName>
    </submittedName>
</protein>
<dbReference type="GO" id="GO:0051539">
    <property type="term" value="F:4 iron, 4 sulfur cluster binding"/>
    <property type="evidence" value="ECO:0007669"/>
    <property type="project" value="UniProtKB-KW"/>
</dbReference>
<keyword evidence="6" id="KW-0560">Oxidoreductase</keyword>
<dbReference type="Proteomes" id="UP000807825">
    <property type="component" value="Unassembled WGS sequence"/>
</dbReference>
<dbReference type="InterPro" id="IPR039650">
    <property type="entry name" value="HdrA-like"/>
</dbReference>
<dbReference type="PROSITE" id="PS00198">
    <property type="entry name" value="4FE4S_FER_1"/>
    <property type="match status" value="2"/>
</dbReference>
<evidence type="ECO:0000256" key="2">
    <source>
        <dbReference type="ARBA" id="ARBA00006561"/>
    </source>
</evidence>
<dbReference type="InterPro" id="IPR017900">
    <property type="entry name" value="4Fe4S_Fe_S_CS"/>
</dbReference>
<dbReference type="Pfam" id="PF12831">
    <property type="entry name" value="FAD_oxidored"/>
    <property type="match status" value="1"/>
</dbReference>
<gene>
    <name evidence="10" type="ORF">HY912_01800</name>
</gene>
<dbReference type="GO" id="GO:0046872">
    <property type="term" value="F:metal ion binding"/>
    <property type="evidence" value="ECO:0007669"/>
    <property type="project" value="UniProtKB-KW"/>
</dbReference>
<evidence type="ECO:0000256" key="3">
    <source>
        <dbReference type="ARBA" id="ARBA00022485"/>
    </source>
</evidence>
<dbReference type="Gene3D" id="3.50.50.60">
    <property type="entry name" value="FAD/NAD(P)-binding domain"/>
    <property type="match status" value="3"/>
</dbReference>
<sequence>MDEVAVSRHYKYMCSEPGQKLIRDDIAELGLDHVVEASCSPKMHEPTFRNAVSAAGMNPYLFEMVNIREHCSWVSEDPEAATRKAKDLIRGGIARAVHHEPLKGSKKSVNPKAMIVGGGIAGITAALKIANAGYQVYMVEREEIIGGKMAQFDKTFPTLDCSGCILTPKTSEVGRHPNIQVLTKSQVMDLTGFVGNFKVRVLQKPRYVRTDKCTGCGDCQQVCPIDIPSPFELGMTTRHPISRPFPQAIPNTYSILREGMPPCQAACPAGVNVQGYMTLTGAGKFVEALALIRERMPFASICGRICVRPCESSCKRGQVDAPTAICHTKRFLGDYEKEHSLYSNPPMKELRDKKVAVIGAGPGGLSAAYYLAIEGYQVTVFEKLPVIGGMLNVGIPDYRLPRQIIDEEVENIRSMNVAFRTGVTFGKDITIDDLEDQGYQAVFLSIGLHVSRRLGIDGESLDGVVGGIDMLRMVALKEDVKVGQNVVVIGGGNVAIDVARTAVRLGAARVDLVCLEARDEMPAWERETHEAIEEGVAIHNSLGPKEFVGQDGKVQGAVFKRCTSVFDENGAFRPTYDENELTELACDTAFVAIGQASESNLLSNLGIELAPGGRIVTDAETLATTRPGLFAGGDCTLGPATFVQAVAQGRQAALAIHNFLEFGGLREVESKERPIDKQLNEAERLRAKPIARNEMPELPPETRTKSFDPIESGFTEDMARSEGQRCLSCGLCCQCGECVRKCGPQAINLNERERIHELEVGAIVVATGVDVFDASKYPEYGYGKYPDVITNLQFERLCNASGPTGGKILRPSDGKVPQNVVFVQCVGSRDRAKGNEYCSKVCCMISAKQLSIFKHHNPHGQAYVFYIDNRAGGKGYEEFLRRAIEHEHAQYIRGRVAKVFQDQGRLVVRGENSLAGAPVEIEADLVVLATGLTPQKDHASIARALNLSTDKYGFFMELHPKLGPAETSLAGIYLAGGAQGPKDIPESVAQGGAAAAEALTLFSVGQVEIDPTVARLDERLCTGCKTCAGLCAYNAISFNEQQKVASINDALCQGCGTCAAACPVAAIGVKHYTPDQIFAQIEGILA</sequence>
<dbReference type="Gene3D" id="3.30.70.20">
    <property type="match status" value="1"/>
</dbReference>
<feature type="domain" description="4Fe-4S ferredoxin-type" evidence="9">
    <location>
        <begin position="723"/>
        <end position="752"/>
    </location>
</feature>
<dbReference type="InterPro" id="IPR028261">
    <property type="entry name" value="DPD_II"/>
</dbReference>
<dbReference type="GO" id="GO:0016491">
    <property type="term" value="F:oxidoreductase activity"/>
    <property type="evidence" value="ECO:0007669"/>
    <property type="project" value="UniProtKB-KW"/>
</dbReference>
<dbReference type="InterPro" id="IPR009051">
    <property type="entry name" value="Helical_ferredxn"/>
</dbReference>
<dbReference type="Pfam" id="PF14691">
    <property type="entry name" value="Fer4_20"/>
    <property type="match status" value="1"/>
</dbReference>
<feature type="domain" description="4Fe-4S ferredoxin-type" evidence="9">
    <location>
        <begin position="1043"/>
        <end position="1072"/>
    </location>
</feature>
<evidence type="ECO:0000256" key="4">
    <source>
        <dbReference type="ARBA" id="ARBA00022723"/>
    </source>
</evidence>
<evidence type="ECO:0000256" key="8">
    <source>
        <dbReference type="ARBA" id="ARBA00023014"/>
    </source>
</evidence>
<keyword evidence="4" id="KW-0479">Metal-binding</keyword>
<evidence type="ECO:0000313" key="10">
    <source>
        <dbReference type="EMBL" id="MBI5248203.1"/>
    </source>
</evidence>
<feature type="domain" description="4Fe-4S ferredoxin-type" evidence="9">
    <location>
        <begin position="1012"/>
        <end position="1041"/>
    </location>
</feature>
<evidence type="ECO:0000259" key="9">
    <source>
        <dbReference type="PROSITE" id="PS51379"/>
    </source>
</evidence>
<comment type="cofactor">
    <cofactor evidence="1">
        <name>FAD</name>
        <dbReference type="ChEBI" id="CHEBI:57692"/>
    </cofactor>
</comment>
<dbReference type="PANTHER" id="PTHR43498:SF1">
    <property type="entry name" value="COB--COM HETERODISULFIDE REDUCTASE IRON-SULFUR SUBUNIT A"/>
    <property type="match status" value="1"/>
</dbReference>
<evidence type="ECO:0000256" key="7">
    <source>
        <dbReference type="ARBA" id="ARBA00023004"/>
    </source>
</evidence>
<dbReference type="PRINTS" id="PR00419">
    <property type="entry name" value="ADXRDTASE"/>
</dbReference>
<dbReference type="PANTHER" id="PTHR43498">
    <property type="entry name" value="FERREDOXIN:COB-COM HETERODISULFIDE REDUCTASE SUBUNIT A"/>
    <property type="match status" value="1"/>
</dbReference>
<dbReference type="Gene3D" id="1.10.1060.10">
    <property type="entry name" value="Alpha-helical ferredoxin"/>
    <property type="match status" value="1"/>
</dbReference>
<feature type="domain" description="4Fe-4S ferredoxin-type" evidence="9">
    <location>
        <begin position="204"/>
        <end position="233"/>
    </location>
</feature>
<name>A0A9D6YYX5_9BACT</name>
<dbReference type="InterPro" id="IPR023753">
    <property type="entry name" value="FAD/NAD-binding_dom"/>
</dbReference>
<evidence type="ECO:0000313" key="11">
    <source>
        <dbReference type="Proteomes" id="UP000807825"/>
    </source>
</evidence>
<keyword evidence="5" id="KW-0285">Flavoprotein</keyword>
<organism evidence="10 11">
    <name type="scientific">Desulfomonile tiedjei</name>
    <dbReference type="NCBI Taxonomy" id="2358"/>
    <lineage>
        <taxon>Bacteria</taxon>
        <taxon>Pseudomonadati</taxon>
        <taxon>Thermodesulfobacteriota</taxon>
        <taxon>Desulfomonilia</taxon>
        <taxon>Desulfomonilales</taxon>
        <taxon>Desulfomonilaceae</taxon>
        <taxon>Desulfomonile</taxon>
    </lineage>
</organism>
<dbReference type="SUPFAM" id="SSF54862">
    <property type="entry name" value="4Fe-4S ferredoxins"/>
    <property type="match status" value="1"/>
</dbReference>
<dbReference type="Pfam" id="PF07992">
    <property type="entry name" value="Pyr_redox_2"/>
    <property type="match status" value="1"/>
</dbReference>
<dbReference type="AlphaFoldDB" id="A0A9D6YYX5"/>
<reference evidence="10" key="1">
    <citation type="submission" date="2020-07" db="EMBL/GenBank/DDBJ databases">
        <title>Huge and variable diversity of episymbiotic CPR bacteria and DPANN archaea in groundwater ecosystems.</title>
        <authorList>
            <person name="He C.Y."/>
            <person name="Keren R."/>
            <person name="Whittaker M."/>
            <person name="Farag I.F."/>
            <person name="Doudna J."/>
            <person name="Cate J.H.D."/>
            <person name="Banfield J.F."/>
        </authorList>
    </citation>
    <scope>NUCLEOTIDE SEQUENCE</scope>
    <source>
        <strain evidence="10">NC_groundwater_1664_Pr3_B-0.1um_52_9</strain>
    </source>
</reference>
<evidence type="ECO:0000256" key="1">
    <source>
        <dbReference type="ARBA" id="ARBA00001974"/>
    </source>
</evidence>
<comment type="similarity">
    <text evidence="2">Belongs to the HdrA family.</text>
</comment>
<keyword evidence="3" id="KW-0004">4Fe-4S</keyword>
<comment type="caution">
    <text evidence="10">The sequence shown here is derived from an EMBL/GenBank/DDBJ whole genome shotgun (WGS) entry which is preliminary data.</text>
</comment>
<keyword evidence="5" id="KW-0274">FAD</keyword>
<dbReference type="InterPro" id="IPR017896">
    <property type="entry name" value="4Fe4S_Fe-S-bd"/>
</dbReference>
<proteinExistence type="inferred from homology"/>
<dbReference type="PROSITE" id="PS51379">
    <property type="entry name" value="4FE4S_FER_2"/>
    <property type="match status" value="4"/>
</dbReference>
<keyword evidence="8" id="KW-0411">Iron-sulfur</keyword>
<dbReference type="Gene3D" id="3.40.50.720">
    <property type="entry name" value="NAD(P)-binding Rossmann-like Domain"/>
    <property type="match status" value="1"/>
</dbReference>
<dbReference type="SUPFAM" id="SSF46548">
    <property type="entry name" value="alpha-helical ferredoxin"/>
    <property type="match status" value="2"/>
</dbReference>
<keyword evidence="7" id="KW-0408">Iron</keyword>
<dbReference type="Pfam" id="PF00037">
    <property type="entry name" value="Fer4"/>
    <property type="match status" value="1"/>
</dbReference>
<dbReference type="Pfam" id="PF12838">
    <property type="entry name" value="Fer4_7"/>
    <property type="match status" value="1"/>
</dbReference>
<dbReference type="InterPro" id="IPR036188">
    <property type="entry name" value="FAD/NAD-bd_sf"/>
</dbReference>
<evidence type="ECO:0000256" key="5">
    <source>
        <dbReference type="ARBA" id="ARBA00022827"/>
    </source>
</evidence>
<accession>A0A9D6YYX5</accession>
<dbReference type="EMBL" id="JACRDE010000050">
    <property type="protein sequence ID" value="MBI5248203.1"/>
    <property type="molecule type" value="Genomic_DNA"/>
</dbReference>